<dbReference type="FunCoup" id="A0A4Q1BVZ3">
    <property type="interactions" value="337"/>
</dbReference>
<evidence type="ECO:0000313" key="12">
    <source>
        <dbReference type="Proteomes" id="UP000289152"/>
    </source>
</evidence>
<dbReference type="STRING" id="5217.A0A4Q1BVZ3"/>
<dbReference type="InterPro" id="IPR042523">
    <property type="entry name" value="Atg7_N_2"/>
</dbReference>
<evidence type="ECO:0000256" key="5">
    <source>
        <dbReference type="ARBA" id="ARBA00023006"/>
    </source>
</evidence>
<dbReference type="VEuPathDB" id="FungiDB:TREMEDRAFT_74150"/>
<dbReference type="PANTHER" id="PTHR10953:SF3">
    <property type="entry name" value="UBIQUITIN-LIKE MODIFIER-ACTIVATING ENZYME ATG7"/>
    <property type="match status" value="1"/>
</dbReference>
<dbReference type="CDD" id="cd01486">
    <property type="entry name" value="Apg7"/>
    <property type="match status" value="1"/>
</dbReference>
<evidence type="ECO:0000256" key="8">
    <source>
        <dbReference type="SAM" id="MobiDB-lite"/>
    </source>
</evidence>
<dbReference type="GO" id="GO:0019778">
    <property type="term" value="F:Atg12 activating enzyme activity"/>
    <property type="evidence" value="ECO:0007669"/>
    <property type="project" value="TreeGrafter"/>
</dbReference>
<dbReference type="GO" id="GO:0000407">
    <property type="term" value="C:phagophore assembly site"/>
    <property type="evidence" value="ECO:0007669"/>
    <property type="project" value="UniProtKB-SubCell"/>
</dbReference>
<dbReference type="GO" id="GO:0015031">
    <property type="term" value="P:protein transport"/>
    <property type="evidence" value="ECO:0007669"/>
    <property type="project" value="UniProtKB-UniRule"/>
</dbReference>
<dbReference type="Pfam" id="PF00899">
    <property type="entry name" value="ThiF"/>
    <property type="match status" value="1"/>
</dbReference>
<feature type="active site" description="Glycyl thioester intermediate" evidence="6">
    <location>
        <position position="536"/>
    </location>
</feature>
<dbReference type="SUPFAM" id="SSF69572">
    <property type="entry name" value="Activating enzymes of the ubiquitin-like proteins"/>
    <property type="match status" value="1"/>
</dbReference>
<dbReference type="InterPro" id="IPR042522">
    <property type="entry name" value="Atg7_N_1"/>
</dbReference>
<dbReference type="InterPro" id="IPR032197">
    <property type="entry name" value="Atg7_N"/>
</dbReference>
<dbReference type="Gene3D" id="3.40.140.100">
    <property type="entry name" value="Ubiquitin-like modifier-activating enzyme ATG7 C-terminal domain"/>
    <property type="match status" value="1"/>
</dbReference>
<dbReference type="Proteomes" id="UP000289152">
    <property type="component" value="Unassembled WGS sequence"/>
</dbReference>
<evidence type="ECO:0000259" key="9">
    <source>
        <dbReference type="Pfam" id="PF00899"/>
    </source>
</evidence>
<name>A0A4Q1BVZ3_TREME</name>
<dbReference type="Pfam" id="PF16420">
    <property type="entry name" value="ATG7_N"/>
    <property type="match status" value="1"/>
</dbReference>
<dbReference type="FunFam" id="3.40.50.720:FF:000243">
    <property type="entry name" value="Ubiquitin-like modifier-activating enzyme ATG7"/>
    <property type="match status" value="1"/>
</dbReference>
<dbReference type="InterPro" id="IPR035985">
    <property type="entry name" value="Ubiquitin-activating_enz"/>
</dbReference>
<feature type="domain" description="Ubiquitin-like modifier-activating enzyme Atg7 N-terminal" evidence="10">
    <location>
        <begin position="4"/>
        <end position="315"/>
    </location>
</feature>
<dbReference type="OrthoDB" id="338614at2759"/>
<feature type="domain" description="THIF-type NAD/FAD binding fold" evidence="9">
    <location>
        <begin position="332"/>
        <end position="562"/>
    </location>
</feature>
<dbReference type="InParanoid" id="A0A4Q1BVZ3"/>
<proteinExistence type="inferred from homology"/>
<evidence type="ECO:0000256" key="1">
    <source>
        <dbReference type="ARBA" id="ARBA00010931"/>
    </source>
</evidence>
<feature type="region of interest" description="Disordered" evidence="8">
    <location>
        <begin position="567"/>
        <end position="586"/>
    </location>
</feature>
<dbReference type="GO" id="GO:0006995">
    <property type="term" value="P:cellular response to nitrogen starvation"/>
    <property type="evidence" value="ECO:0007669"/>
    <property type="project" value="TreeGrafter"/>
</dbReference>
<comment type="similarity">
    <text evidence="1 7">Belongs to the ATG7 family.</text>
</comment>
<evidence type="ECO:0000256" key="2">
    <source>
        <dbReference type="ARBA" id="ARBA00017647"/>
    </source>
</evidence>
<accession>A0A4Q1BVZ3</accession>
<evidence type="ECO:0000256" key="6">
    <source>
        <dbReference type="PIRSR" id="PIRSR606285-1"/>
    </source>
</evidence>
<protein>
    <recommendedName>
        <fullName evidence="2 7">Ubiquitin-like modifier-activating enzyme ATG7</fullName>
    </recommendedName>
    <alternativeName>
        <fullName evidence="7">Autophagy-related protein 7</fullName>
    </alternativeName>
</protein>
<keyword evidence="3 7" id="KW-0813">Transport</keyword>
<dbReference type="Gene3D" id="3.40.50.720">
    <property type="entry name" value="NAD(P)-binding Rossmann-like Domain"/>
    <property type="match status" value="1"/>
</dbReference>
<evidence type="ECO:0000313" key="11">
    <source>
        <dbReference type="EMBL" id="RXK42232.1"/>
    </source>
</evidence>
<dbReference type="GO" id="GO:0019779">
    <property type="term" value="F:Atg8 activating enzyme activity"/>
    <property type="evidence" value="ECO:0007669"/>
    <property type="project" value="TreeGrafter"/>
</dbReference>
<dbReference type="InterPro" id="IPR006285">
    <property type="entry name" value="Atg7"/>
</dbReference>
<dbReference type="EMBL" id="SDIL01000003">
    <property type="protein sequence ID" value="RXK42232.1"/>
    <property type="molecule type" value="Genomic_DNA"/>
</dbReference>
<evidence type="ECO:0000259" key="10">
    <source>
        <dbReference type="Pfam" id="PF16420"/>
    </source>
</evidence>
<evidence type="ECO:0000256" key="7">
    <source>
        <dbReference type="RuleBase" id="RU366022"/>
    </source>
</evidence>
<dbReference type="GO" id="GO:0000045">
    <property type="term" value="P:autophagosome assembly"/>
    <property type="evidence" value="ECO:0007669"/>
    <property type="project" value="TreeGrafter"/>
</dbReference>
<keyword evidence="5 7" id="KW-0072">Autophagy</keyword>
<reference evidence="11 12" key="1">
    <citation type="submission" date="2016-06" db="EMBL/GenBank/DDBJ databases">
        <title>Evolution of pathogenesis and genome organization in the Tremellales.</title>
        <authorList>
            <person name="Cuomo C."/>
            <person name="Litvintseva A."/>
            <person name="Heitman J."/>
            <person name="Chen Y."/>
            <person name="Sun S."/>
            <person name="Springer D."/>
            <person name="Dromer F."/>
            <person name="Young S."/>
            <person name="Zeng Q."/>
            <person name="Chapman S."/>
            <person name="Gujja S."/>
            <person name="Saif S."/>
            <person name="Birren B."/>
        </authorList>
    </citation>
    <scope>NUCLEOTIDE SEQUENCE [LARGE SCALE GENOMIC DNA]</scope>
    <source>
        <strain evidence="11 12">ATCC 28783</strain>
    </source>
</reference>
<comment type="subunit">
    <text evidence="7">Homodimer.</text>
</comment>
<dbReference type="NCBIfam" id="TIGR01381">
    <property type="entry name" value="E1_like_apg7"/>
    <property type="match status" value="1"/>
</dbReference>
<dbReference type="Gene3D" id="3.40.140.70">
    <property type="entry name" value="Ubiquitin-like modifier-activating enzyme ATG7 N-terminal domain"/>
    <property type="match status" value="1"/>
</dbReference>
<comment type="function">
    <text evidence="7">E1-like activating enzyme involved in the 2 ubiquitin-like systems required for cytoplasm to vacuole transport (Cvt) and autophagy. Activates ATG12 for its conjugation with ATG5 and ATG8 for its conjugation with phosphatidylethanolamine. Both systems are needed for the ATG8 association to Cvt vesicles and autophagosomes membranes. Autophagy is essential for maintenance of amino acid levels and protein synthesis under nitrogen starvation. Required for selective autophagic degradation of the nucleus (nucleophagy) as well as for mitophagy which contributes to regulate mitochondrial quantity and quality by eliminating the mitochondria to a basal level to fulfill cellular energy requirements and preventing excess ROS production.</text>
</comment>
<keyword evidence="4 7" id="KW-0653">Protein transport</keyword>
<dbReference type="GO" id="GO:0000422">
    <property type="term" value="P:autophagy of mitochondrion"/>
    <property type="evidence" value="ECO:0007669"/>
    <property type="project" value="TreeGrafter"/>
</dbReference>
<dbReference type="PANTHER" id="PTHR10953">
    <property type="entry name" value="UBIQUITIN-ACTIVATING ENZYME E1"/>
    <property type="match status" value="1"/>
</dbReference>
<dbReference type="InterPro" id="IPR000594">
    <property type="entry name" value="ThiF_NAD_FAD-bd"/>
</dbReference>
<gene>
    <name evidence="11" type="ORF">M231_00590</name>
</gene>
<organism evidence="11 12">
    <name type="scientific">Tremella mesenterica</name>
    <name type="common">Jelly fungus</name>
    <dbReference type="NCBI Taxonomy" id="5217"/>
    <lineage>
        <taxon>Eukaryota</taxon>
        <taxon>Fungi</taxon>
        <taxon>Dikarya</taxon>
        <taxon>Basidiomycota</taxon>
        <taxon>Agaricomycotina</taxon>
        <taxon>Tremellomycetes</taxon>
        <taxon>Tremellales</taxon>
        <taxon>Tremellaceae</taxon>
        <taxon>Tremella</taxon>
    </lineage>
</organism>
<sequence length="680" mass="74135">MPPLQFQPLSSQPTPSFWSALNSLKLDRLKLDDAQQPITGWLEEGRQVLDKETVAGPSSTGVVGVDGSLGVGGGAFGDDVDRPPSGSIEVKGVFKNFNTIEEFRQTEPKKALFDQVTDSMLTSFSTPEPLLNPFLLVTFADLKKYVYHYWFAFPALVDKPGWEVGSDGFIAVDEKEINEVRSLEDGWVAKGESRSEGFLVRGVGGQRTIGRLSDAKSFFLNVPQSERFLVFHDTSALPQNPGWPLRNMLYYLHHTHGITDITVVCLRQGSASIRGRVFVPPGGIVGQPEKPQTVGWERNKAGKLASRVADLGPMMDPSKLADQAVDLNLKLMRWRIMPSLDLDKIASTKCLLLGAGTLGCYVARALMGWGIRHITFVDSAKVSYSNPVRQPLFDFEDCLDGGKPKAQCAADKLKKIFPGVNASAHSFLIPMPGHPIPPSSETSTAADITKLEDLIKSHDAVFLLMDSRESRWLPTVIAAAEGKIVINAALGFDSYLVMRHGASPDQAQGKRLGCYYCNDIVAPADSLTDRTLDQMCTVTRPGIAPIASATAVELLVSLVQHPLGINAPAETSTSHSEEGKGSPLGLVPHQLRGQLGQWKTLLVEGVAYDQCTGCSKTVIDTYRSQGLSMLLKAFNETDYLEHLTGLDKVHEEGEAALDSIDWEEEDDDFRVLVSPETALS</sequence>
<dbReference type="AlphaFoldDB" id="A0A4Q1BVZ3"/>
<evidence type="ECO:0000256" key="3">
    <source>
        <dbReference type="ARBA" id="ARBA00022448"/>
    </source>
</evidence>
<comment type="caution">
    <text evidence="11">The sequence shown here is derived from an EMBL/GenBank/DDBJ whole genome shotgun (WGS) entry which is preliminary data.</text>
</comment>
<comment type="subcellular location">
    <subcellularLocation>
        <location evidence="7">Cytoplasm</location>
    </subcellularLocation>
    <subcellularLocation>
        <location evidence="7">Preautophagosomal structure</location>
    </subcellularLocation>
</comment>
<keyword evidence="7" id="KW-0963">Cytoplasm</keyword>
<dbReference type="InterPro" id="IPR045886">
    <property type="entry name" value="ThiF/MoeB/HesA"/>
</dbReference>
<keyword evidence="7" id="KW-0833">Ubl conjugation pathway</keyword>
<evidence type="ECO:0000256" key="4">
    <source>
        <dbReference type="ARBA" id="ARBA00022927"/>
    </source>
</evidence>
<keyword evidence="12" id="KW-1185">Reference proteome</keyword>
<dbReference type="GO" id="GO:0032446">
    <property type="term" value="P:protein modification by small protein conjugation"/>
    <property type="evidence" value="ECO:0007669"/>
    <property type="project" value="TreeGrafter"/>
</dbReference>
<dbReference type="GO" id="GO:0034727">
    <property type="term" value="P:piecemeal microautophagy of the nucleus"/>
    <property type="evidence" value="ECO:0007669"/>
    <property type="project" value="TreeGrafter"/>
</dbReference>